<gene>
    <name evidence="6" type="ORF">CRHIZ90672A_00015996</name>
</gene>
<protein>
    <recommendedName>
        <fullName evidence="5">Xylanolytic transcriptional activator regulatory domain-containing protein</fullName>
    </recommendedName>
</protein>
<comment type="caution">
    <text evidence="6">The sequence shown here is derived from an EMBL/GenBank/DDBJ whole genome shotgun (WGS) entry which is preliminary data.</text>
</comment>
<keyword evidence="1" id="KW-0805">Transcription regulation</keyword>
<dbReference type="InterPro" id="IPR007219">
    <property type="entry name" value="XnlR_reg_dom"/>
</dbReference>
<dbReference type="Pfam" id="PF04082">
    <property type="entry name" value="Fungal_trans"/>
    <property type="match status" value="1"/>
</dbReference>
<dbReference type="OrthoDB" id="3266505at2759"/>
<proteinExistence type="predicted"/>
<evidence type="ECO:0000256" key="1">
    <source>
        <dbReference type="ARBA" id="ARBA00023015"/>
    </source>
</evidence>
<reference evidence="6" key="1">
    <citation type="submission" date="2021-10" db="EMBL/GenBank/DDBJ databases">
        <authorList>
            <person name="Piombo E."/>
        </authorList>
    </citation>
    <scope>NUCLEOTIDE SEQUENCE</scope>
</reference>
<dbReference type="AlphaFoldDB" id="A0A9N9UWT3"/>
<name>A0A9N9UWT3_9HYPO</name>
<evidence type="ECO:0000256" key="3">
    <source>
        <dbReference type="ARBA" id="ARBA00023242"/>
    </source>
</evidence>
<dbReference type="GO" id="GO:0006351">
    <property type="term" value="P:DNA-templated transcription"/>
    <property type="evidence" value="ECO:0007669"/>
    <property type="project" value="InterPro"/>
</dbReference>
<feature type="region of interest" description="Disordered" evidence="4">
    <location>
        <begin position="283"/>
        <end position="302"/>
    </location>
</feature>
<keyword evidence="3" id="KW-0539">Nucleus</keyword>
<evidence type="ECO:0000256" key="4">
    <source>
        <dbReference type="SAM" id="MobiDB-lite"/>
    </source>
</evidence>
<keyword evidence="7" id="KW-1185">Reference proteome</keyword>
<dbReference type="InterPro" id="IPR051127">
    <property type="entry name" value="Fungal_SecMet_Regulators"/>
</dbReference>
<feature type="domain" description="Xylanolytic transcriptional activator regulatory" evidence="5">
    <location>
        <begin position="23"/>
        <end position="96"/>
    </location>
</feature>
<evidence type="ECO:0000313" key="7">
    <source>
        <dbReference type="Proteomes" id="UP000696573"/>
    </source>
</evidence>
<dbReference type="Proteomes" id="UP000696573">
    <property type="component" value="Unassembled WGS sequence"/>
</dbReference>
<dbReference type="SMART" id="SM00906">
    <property type="entry name" value="Fungal_trans"/>
    <property type="match status" value="1"/>
</dbReference>
<sequence>MTSVQACVLHGGYLVGTSAHDVAYNMHGLAVRMAINMGMHRSVSSDMLHPLVLELRNRLWWSVYTRDRLFTFQMGRPLTIEDDEIDTPYPTHVAELVVDRFGSPVDNQVALIDLCKLLGKLWLNPLQLPSHQHQPVSGAQPNKLEFLTTAAKCCVAAAITTIKILKFLRESKLMCRYACQDSLYCSAALHVLLLGARLGPPTDGFKAIIADGIYMLRELAEGNETAASAIEGITTGFNRLFKTQMLQPSPASTNPRDPADYRTMGSRAWEKWMAESSATATSSDRVYTGRPLDRDASDTSPSTGNAFSTYLLRNFPWLLLEIIQSPISRCGFQNWTKASAFLTEAWVKAQ</sequence>
<dbReference type="PANTHER" id="PTHR47424:SF6">
    <property type="entry name" value="PROLINE UTILIZATION TRANS-ACTIVATOR"/>
    <property type="match status" value="1"/>
</dbReference>
<dbReference type="GO" id="GO:0008270">
    <property type="term" value="F:zinc ion binding"/>
    <property type="evidence" value="ECO:0007669"/>
    <property type="project" value="InterPro"/>
</dbReference>
<dbReference type="GO" id="GO:0003677">
    <property type="term" value="F:DNA binding"/>
    <property type="evidence" value="ECO:0007669"/>
    <property type="project" value="InterPro"/>
</dbReference>
<evidence type="ECO:0000259" key="5">
    <source>
        <dbReference type="SMART" id="SM00906"/>
    </source>
</evidence>
<dbReference type="CDD" id="cd12148">
    <property type="entry name" value="fungal_TF_MHR"/>
    <property type="match status" value="1"/>
</dbReference>
<keyword evidence="2" id="KW-0804">Transcription</keyword>
<organism evidence="6 7">
    <name type="scientific">Clonostachys rhizophaga</name>
    <dbReference type="NCBI Taxonomy" id="160324"/>
    <lineage>
        <taxon>Eukaryota</taxon>
        <taxon>Fungi</taxon>
        <taxon>Dikarya</taxon>
        <taxon>Ascomycota</taxon>
        <taxon>Pezizomycotina</taxon>
        <taxon>Sordariomycetes</taxon>
        <taxon>Hypocreomycetidae</taxon>
        <taxon>Hypocreales</taxon>
        <taxon>Bionectriaceae</taxon>
        <taxon>Clonostachys</taxon>
    </lineage>
</organism>
<dbReference type="PANTHER" id="PTHR47424">
    <property type="entry name" value="REGULATORY PROTEIN GAL4"/>
    <property type="match status" value="1"/>
</dbReference>
<dbReference type="EMBL" id="CABFNQ020000441">
    <property type="protein sequence ID" value="CAH0014863.1"/>
    <property type="molecule type" value="Genomic_DNA"/>
</dbReference>
<accession>A0A9N9UWT3</accession>
<evidence type="ECO:0000256" key="2">
    <source>
        <dbReference type="ARBA" id="ARBA00023163"/>
    </source>
</evidence>
<evidence type="ECO:0000313" key="6">
    <source>
        <dbReference type="EMBL" id="CAH0014863.1"/>
    </source>
</evidence>